<evidence type="ECO:0000256" key="2">
    <source>
        <dbReference type="ARBA" id="ARBA00023242"/>
    </source>
</evidence>
<evidence type="ECO:0000313" key="4">
    <source>
        <dbReference type="EMBL" id="KAF2242514.1"/>
    </source>
</evidence>
<dbReference type="InterPro" id="IPR021858">
    <property type="entry name" value="Fun_TF"/>
</dbReference>
<reference evidence="4" key="1">
    <citation type="journal article" date="2020" name="Stud. Mycol.">
        <title>101 Dothideomycetes genomes: a test case for predicting lifestyles and emergence of pathogens.</title>
        <authorList>
            <person name="Haridas S."/>
            <person name="Albert R."/>
            <person name="Binder M."/>
            <person name="Bloem J."/>
            <person name="Labutti K."/>
            <person name="Salamov A."/>
            <person name="Andreopoulos B."/>
            <person name="Baker S."/>
            <person name="Barry K."/>
            <person name="Bills G."/>
            <person name="Bluhm B."/>
            <person name="Cannon C."/>
            <person name="Castanera R."/>
            <person name="Culley D."/>
            <person name="Daum C."/>
            <person name="Ezra D."/>
            <person name="Gonzalez J."/>
            <person name="Henrissat B."/>
            <person name="Kuo A."/>
            <person name="Liang C."/>
            <person name="Lipzen A."/>
            <person name="Lutzoni F."/>
            <person name="Magnuson J."/>
            <person name="Mondo S."/>
            <person name="Nolan M."/>
            <person name="Ohm R."/>
            <person name="Pangilinan J."/>
            <person name="Park H.-J."/>
            <person name="Ramirez L."/>
            <person name="Alfaro M."/>
            <person name="Sun H."/>
            <person name="Tritt A."/>
            <person name="Yoshinaga Y."/>
            <person name="Zwiers L.-H."/>
            <person name="Turgeon B."/>
            <person name="Goodwin S."/>
            <person name="Spatafora J."/>
            <person name="Crous P."/>
            <person name="Grigoriev I."/>
        </authorList>
    </citation>
    <scope>NUCLEOTIDE SEQUENCE</scope>
    <source>
        <strain evidence="4">CBS 122368</strain>
    </source>
</reference>
<organism evidence="4 5">
    <name type="scientific">Trematosphaeria pertusa</name>
    <dbReference type="NCBI Taxonomy" id="390896"/>
    <lineage>
        <taxon>Eukaryota</taxon>
        <taxon>Fungi</taxon>
        <taxon>Dikarya</taxon>
        <taxon>Ascomycota</taxon>
        <taxon>Pezizomycotina</taxon>
        <taxon>Dothideomycetes</taxon>
        <taxon>Pleosporomycetidae</taxon>
        <taxon>Pleosporales</taxon>
        <taxon>Massarineae</taxon>
        <taxon>Trematosphaeriaceae</taxon>
        <taxon>Trematosphaeria</taxon>
    </lineage>
</organism>
<dbReference type="Proteomes" id="UP000800094">
    <property type="component" value="Unassembled WGS sequence"/>
</dbReference>
<proteinExistence type="predicted"/>
<dbReference type="AlphaFoldDB" id="A0A6A6HWC9"/>
<evidence type="ECO:0000313" key="5">
    <source>
        <dbReference type="Proteomes" id="UP000800094"/>
    </source>
</evidence>
<dbReference type="OrthoDB" id="648861at2759"/>
<sequence length="460" mass="51154">MTRAPGNNQRFVYPPQARGTAEQDDGGHATQPDPVTLAPMEEVMQRSSSHSVFLREPSLPRELSFFSSPSITPEISMGIAMYFARHPTELVFGSAPFFIHEMNTHVLGVLQSDVEAVGDGLCGIGSVYMYNQGCSSGLELALGSRIKTLARIRKSGHEGLGRLTVEQAVAMILALVSMELIDTHYDPAESSLGALHSAAAAMIHHFVSAGVKLSSTAKYMTRALAREDMVMSLVYRRRNLIATSVWLDDECKASADRFMGFTMTLMPLLEELCGLAEDAAQQNDHPVLTDLDGSLGMDGAQTKLESRAEDLRTRLSLWRPPFIPTFSGPSSRKFLLHAAMYRTGALLYLHRLLHPHGSSPSHDKEACLIAYDVFAQLSPEARDNRLALFPIFLAACEFQKDEDRRMAEECSEAMYKSRNTYSTWVTGRFVKERVWRARDAGEDWGWMELVRRWGGECVPI</sequence>
<evidence type="ECO:0008006" key="6">
    <source>
        <dbReference type="Google" id="ProtNLM"/>
    </source>
</evidence>
<protein>
    <recommendedName>
        <fullName evidence="6">Fungal-specific transcription factor domain-containing protein</fullName>
    </recommendedName>
</protein>
<name>A0A6A6HWC9_9PLEO</name>
<feature type="region of interest" description="Disordered" evidence="3">
    <location>
        <begin position="1"/>
        <end position="34"/>
    </location>
</feature>
<dbReference type="EMBL" id="ML987207">
    <property type="protein sequence ID" value="KAF2242514.1"/>
    <property type="molecule type" value="Genomic_DNA"/>
</dbReference>
<dbReference type="PANTHER" id="PTHR37534:SF7">
    <property type="entry name" value="TRANSCRIPTIONAL ACTIVATOR PROTEIN UGA3"/>
    <property type="match status" value="1"/>
</dbReference>
<dbReference type="Pfam" id="PF11951">
    <property type="entry name" value="Fungal_trans_2"/>
    <property type="match status" value="1"/>
</dbReference>
<dbReference type="GeneID" id="54589287"/>
<evidence type="ECO:0000256" key="1">
    <source>
        <dbReference type="ARBA" id="ARBA00004123"/>
    </source>
</evidence>
<dbReference type="PANTHER" id="PTHR37534">
    <property type="entry name" value="TRANSCRIPTIONAL ACTIVATOR PROTEIN UGA3"/>
    <property type="match status" value="1"/>
</dbReference>
<keyword evidence="2" id="KW-0539">Nucleus</keyword>
<dbReference type="GO" id="GO:0005634">
    <property type="term" value="C:nucleus"/>
    <property type="evidence" value="ECO:0007669"/>
    <property type="project" value="UniProtKB-SubCell"/>
</dbReference>
<accession>A0A6A6HWC9</accession>
<evidence type="ECO:0000256" key="3">
    <source>
        <dbReference type="SAM" id="MobiDB-lite"/>
    </source>
</evidence>
<gene>
    <name evidence="4" type="ORF">BU26DRAFT_609860</name>
</gene>
<dbReference type="GO" id="GO:0000976">
    <property type="term" value="F:transcription cis-regulatory region binding"/>
    <property type="evidence" value="ECO:0007669"/>
    <property type="project" value="TreeGrafter"/>
</dbReference>
<dbReference type="GO" id="GO:0045944">
    <property type="term" value="P:positive regulation of transcription by RNA polymerase II"/>
    <property type="evidence" value="ECO:0007669"/>
    <property type="project" value="TreeGrafter"/>
</dbReference>
<dbReference type="GO" id="GO:0003700">
    <property type="term" value="F:DNA-binding transcription factor activity"/>
    <property type="evidence" value="ECO:0007669"/>
    <property type="project" value="TreeGrafter"/>
</dbReference>
<keyword evidence="5" id="KW-1185">Reference proteome</keyword>
<feature type="compositionally biased region" description="Polar residues" evidence="3">
    <location>
        <begin position="1"/>
        <end position="10"/>
    </location>
</feature>
<comment type="subcellular location">
    <subcellularLocation>
        <location evidence="1">Nucleus</location>
    </subcellularLocation>
</comment>
<dbReference type="RefSeq" id="XP_033677518.1">
    <property type="nucleotide sequence ID" value="XM_033835957.1"/>
</dbReference>